<reference evidence="2" key="1">
    <citation type="submission" date="2022-11" db="UniProtKB">
        <authorList>
            <consortium name="WormBaseParasite"/>
        </authorList>
    </citation>
    <scope>IDENTIFICATION</scope>
</reference>
<evidence type="ECO:0000313" key="2">
    <source>
        <dbReference type="WBParaSite" id="PS1159_v2.g9511.t1"/>
    </source>
</evidence>
<accession>A0AC35GWI4</accession>
<proteinExistence type="predicted"/>
<dbReference type="WBParaSite" id="PS1159_v2.g9511.t1">
    <property type="protein sequence ID" value="PS1159_v2.g9511.t1"/>
    <property type="gene ID" value="PS1159_v2.g9511"/>
</dbReference>
<name>A0AC35GWI4_9BILA</name>
<dbReference type="Proteomes" id="UP000887580">
    <property type="component" value="Unplaced"/>
</dbReference>
<organism evidence="1 2">
    <name type="scientific">Panagrolaimus sp. PS1159</name>
    <dbReference type="NCBI Taxonomy" id="55785"/>
    <lineage>
        <taxon>Eukaryota</taxon>
        <taxon>Metazoa</taxon>
        <taxon>Ecdysozoa</taxon>
        <taxon>Nematoda</taxon>
        <taxon>Chromadorea</taxon>
        <taxon>Rhabditida</taxon>
        <taxon>Tylenchina</taxon>
        <taxon>Panagrolaimomorpha</taxon>
        <taxon>Panagrolaimoidea</taxon>
        <taxon>Panagrolaimidae</taxon>
        <taxon>Panagrolaimus</taxon>
    </lineage>
</organism>
<sequence>MDIFNELVEIARRQQQQIDGNRIELEDRQKIIAAAKMQSEIVPSMDQLKILRQNISRDERELSQLSAAQRQTKVLSVQNDERRSKLIGLQETYSQDEQHLRHAVEKVDSLKKQIELLYRRRASAASAAIAQQRQINSYTNSNNNNNSSSMNGTSPSTTPQKQQSTIPQLQQQQQFPTRPQASVVPFQIQKPYLNSSTDSEKLTFDQLDHPPASGKRHVPQRNIVIKRPDKPPPPPKRHSTTVAQYNGNENNIRMMHNGIERPMPPAYSTVAANSTDYYKNFDQGALIHGRTDQLSLRNDSMKSLKRRSLLSQNDAPEADIFRLLLEEQRKGKTHISFNDLHPPPLPSQSSATTATSTTTTPNTMNVNGVTVNLRSHVIQRQAPAIIEESAAQTAQSAQMPIVASVKVSVSPQRSPIKEAVIIKDYIETSINTDPSIAELEKPIENVKEQPKVIIEAVTAVDNNQIEEATPSASDEEETQQQEEEYDEEASLKRELEQLSIRESSQEPIETLPLAKEMPQIPSIIEVEIQPESNTVIEEDDEEEDEVEYDEDLLHPSESHVDPSESSSSSVDEEGSSSSEIPIIHSEINAEEKAFLKGILRSPGKKKHNKRIVFDPFVLFLDGALEGQLDTVQENASKIDDVSKPNDEGITALHNAICACHYDIVKFLVDAGADVNALDSDGWSPLHCAASCNNLPMLKLLIQNGASIYATTLSDSETPIRKCEEKESGYEQCINYLSMCDAWTGIINDRKVYPFYNYEAENDDELSFNEGEILIVISRENNGEDRLWWLCESLQTKKRGLVPANFLGIYPTLKISQNLNNFKRFEIPSTPPPSTDSINNNSRQTKNDEKLIEQQTSNFEKSLEISANA</sequence>
<protein>
    <submittedName>
        <fullName evidence="2">SH3 domain-containing protein</fullName>
    </submittedName>
</protein>
<evidence type="ECO:0000313" key="1">
    <source>
        <dbReference type="Proteomes" id="UP000887580"/>
    </source>
</evidence>